<evidence type="ECO:0000256" key="4">
    <source>
        <dbReference type="ARBA" id="ARBA00022679"/>
    </source>
</evidence>
<keyword evidence="7" id="KW-1185">Reference proteome</keyword>
<comment type="caution">
    <text evidence="6">The sequence shown here is derived from an EMBL/GenBank/DDBJ whole genome shotgun (WGS) entry which is preliminary data.</text>
</comment>
<reference evidence="6 7" key="1">
    <citation type="submission" date="2019-05" db="EMBL/GenBank/DDBJ databases">
        <title>Nakamurella sp. N5BH11, whole genome shotgun sequence.</title>
        <authorList>
            <person name="Tuo L."/>
        </authorList>
    </citation>
    <scope>NUCLEOTIDE SEQUENCE [LARGE SCALE GENOMIC DNA]</scope>
    <source>
        <strain evidence="6 7">N5BH11</strain>
    </source>
</reference>
<dbReference type="SUPFAM" id="SSF53448">
    <property type="entry name" value="Nucleotide-diphospho-sugar transferases"/>
    <property type="match status" value="1"/>
</dbReference>
<sequence length="284" mass="30409">MRTAVITTAHGRHEHLHRQQQVLQALPDPADIRVVVALDDPGIADVLQSAGAGPSTTVVDGPRGDHGLAVGAGRNAGAAAARTAGAELLVFLDVDCLPGPGTLAAYRRSAAGARRDDLLAGVVAYLPPPPPEGYDLDRLADHPGHPGRPIPAPGAEIRGDDPRLFWSLSFAVRPEIWDRVGGFDEDFEGYGAEDTDFAFRADRVGVGLTWVGGAEAYHQWHPSGSPPVRHLDDILRNGELFARRWGFWPMEGWLRQFAEMGLVRPTTAVGGPADGTAIHGWERT</sequence>
<keyword evidence="4 6" id="KW-0808">Transferase</keyword>
<evidence type="ECO:0000256" key="1">
    <source>
        <dbReference type="ARBA" id="ARBA00004776"/>
    </source>
</evidence>
<evidence type="ECO:0000313" key="7">
    <source>
        <dbReference type="Proteomes" id="UP000306985"/>
    </source>
</evidence>
<evidence type="ECO:0000313" key="6">
    <source>
        <dbReference type="EMBL" id="TKV62260.1"/>
    </source>
</evidence>
<keyword evidence="3" id="KW-0328">Glycosyltransferase</keyword>
<evidence type="ECO:0000259" key="5">
    <source>
        <dbReference type="Pfam" id="PF02709"/>
    </source>
</evidence>
<dbReference type="InterPro" id="IPR029044">
    <property type="entry name" value="Nucleotide-diphossugar_trans"/>
</dbReference>
<name>A0A4U6QNL0_9ACTN</name>
<dbReference type="PANTHER" id="PTHR43179:SF12">
    <property type="entry name" value="GALACTOFURANOSYLTRANSFERASE GLFT2"/>
    <property type="match status" value="1"/>
</dbReference>
<dbReference type="InterPro" id="IPR027791">
    <property type="entry name" value="Galactosyl_T_C"/>
</dbReference>
<dbReference type="PANTHER" id="PTHR43179">
    <property type="entry name" value="RHAMNOSYLTRANSFERASE WBBL"/>
    <property type="match status" value="1"/>
</dbReference>
<evidence type="ECO:0000256" key="2">
    <source>
        <dbReference type="ARBA" id="ARBA00006739"/>
    </source>
</evidence>
<feature type="domain" description="Galactosyltransferase C-terminal" evidence="5">
    <location>
        <begin position="170"/>
        <end position="211"/>
    </location>
</feature>
<comment type="pathway">
    <text evidence="1">Cell wall biogenesis; cell wall polysaccharide biosynthesis.</text>
</comment>
<dbReference type="Proteomes" id="UP000306985">
    <property type="component" value="Unassembled WGS sequence"/>
</dbReference>
<evidence type="ECO:0000256" key="3">
    <source>
        <dbReference type="ARBA" id="ARBA00022676"/>
    </source>
</evidence>
<comment type="similarity">
    <text evidence="2">Belongs to the glycosyltransferase 2 family.</text>
</comment>
<dbReference type="EMBL" id="SZZH01000001">
    <property type="protein sequence ID" value="TKV62260.1"/>
    <property type="molecule type" value="Genomic_DNA"/>
</dbReference>
<dbReference type="GO" id="GO:0016757">
    <property type="term" value="F:glycosyltransferase activity"/>
    <property type="evidence" value="ECO:0007669"/>
    <property type="project" value="UniProtKB-KW"/>
</dbReference>
<dbReference type="Gene3D" id="3.90.550.10">
    <property type="entry name" value="Spore Coat Polysaccharide Biosynthesis Protein SpsA, Chain A"/>
    <property type="match status" value="1"/>
</dbReference>
<proteinExistence type="inferred from homology"/>
<protein>
    <submittedName>
        <fullName evidence="6">Glycosyltransferase family 2 protein</fullName>
    </submittedName>
</protein>
<dbReference type="Pfam" id="PF02709">
    <property type="entry name" value="Glyco_transf_7C"/>
    <property type="match status" value="1"/>
</dbReference>
<gene>
    <name evidence="6" type="ORF">FDO65_08510</name>
</gene>
<organism evidence="6 7">
    <name type="scientific">Nakamurella flava</name>
    <dbReference type="NCBI Taxonomy" id="2576308"/>
    <lineage>
        <taxon>Bacteria</taxon>
        <taxon>Bacillati</taxon>
        <taxon>Actinomycetota</taxon>
        <taxon>Actinomycetes</taxon>
        <taxon>Nakamurellales</taxon>
        <taxon>Nakamurellaceae</taxon>
        <taxon>Nakamurella</taxon>
    </lineage>
</organism>
<accession>A0A4U6QNL0</accession>
<dbReference type="AlphaFoldDB" id="A0A4U6QNL0"/>
<dbReference type="OrthoDB" id="6653642at2"/>